<dbReference type="RefSeq" id="WP_075062443.1">
    <property type="nucleotide sequence ID" value="NZ_LGCL01000020.1"/>
</dbReference>
<organism evidence="1 2">
    <name type="scientific">Ornatilinea apprima</name>
    <dbReference type="NCBI Taxonomy" id="1134406"/>
    <lineage>
        <taxon>Bacteria</taxon>
        <taxon>Bacillati</taxon>
        <taxon>Chloroflexota</taxon>
        <taxon>Anaerolineae</taxon>
        <taxon>Anaerolineales</taxon>
        <taxon>Anaerolineaceae</taxon>
        <taxon>Ornatilinea</taxon>
    </lineage>
</organism>
<gene>
    <name evidence="1" type="ORF">ADN00_07885</name>
</gene>
<sequence length="154" mass="17694">MKLPSQIDIQVVCNDEQNLGDIIVRMIVRSGSKNPFQVYFPKTNKEGRTSITASEFRDQFDSHYEIGLMDYNGSIETASQVAAFDLQYQDKLYPSLEIARKRPLLGYERLKWQTSGEMIAYFLSCRNSEFFTEPQSVEIHLNEVIQLVISKNAA</sequence>
<dbReference type="Proteomes" id="UP000050417">
    <property type="component" value="Unassembled WGS sequence"/>
</dbReference>
<evidence type="ECO:0000313" key="2">
    <source>
        <dbReference type="Proteomes" id="UP000050417"/>
    </source>
</evidence>
<dbReference type="OrthoDB" id="9554440at2"/>
<dbReference type="AlphaFoldDB" id="A0A0P6XNH5"/>
<name>A0A0P6XNH5_9CHLR</name>
<keyword evidence="2" id="KW-1185">Reference proteome</keyword>
<evidence type="ECO:0000313" key="1">
    <source>
        <dbReference type="EMBL" id="KPL78086.1"/>
    </source>
</evidence>
<protein>
    <submittedName>
        <fullName evidence="1">Uncharacterized protein</fullName>
    </submittedName>
</protein>
<accession>A0A0P6XNH5</accession>
<reference evidence="1 2" key="1">
    <citation type="submission" date="2015-07" db="EMBL/GenBank/DDBJ databases">
        <title>Genome sequence of Ornatilinea apprima DSM 23815.</title>
        <authorList>
            <person name="Hemp J."/>
            <person name="Ward L.M."/>
            <person name="Pace L.A."/>
            <person name="Fischer W.W."/>
        </authorList>
    </citation>
    <scope>NUCLEOTIDE SEQUENCE [LARGE SCALE GENOMIC DNA]</scope>
    <source>
        <strain evidence="1 2">P3M-1</strain>
    </source>
</reference>
<proteinExistence type="predicted"/>
<comment type="caution">
    <text evidence="1">The sequence shown here is derived from an EMBL/GenBank/DDBJ whole genome shotgun (WGS) entry which is preliminary data.</text>
</comment>
<dbReference type="EMBL" id="LGCL01000020">
    <property type="protein sequence ID" value="KPL78086.1"/>
    <property type="molecule type" value="Genomic_DNA"/>
</dbReference>